<dbReference type="Proteomes" id="UP000248806">
    <property type="component" value="Unassembled WGS sequence"/>
</dbReference>
<evidence type="ECO:0000256" key="1">
    <source>
        <dbReference type="ARBA" id="ARBA00010233"/>
    </source>
</evidence>
<evidence type="ECO:0000259" key="3">
    <source>
        <dbReference type="Pfam" id="PF02016"/>
    </source>
</evidence>
<feature type="domain" description="LD-carboxypeptidase C-terminal" evidence="4">
    <location>
        <begin position="207"/>
        <end position="338"/>
    </location>
</feature>
<dbReference type="InterPro" id="IPR027461">
    <property type="entry name" value="Carboxypeptidase_A_C_sf"/>
</dbReference>
<evidence type="ECO:0000256" key="2">
    <source>
        <dbReference type="ARBA" id="ARBA00022801"/>
    </source>
</evidence>
<dbReference type="SUPFAM" id="SSF52317">
    <property type="entry name" value="Class I glutamine amidotransferase-like"/>
    <property type="match status" value="1"/>
</dbReference>
<dbReference type="AlphaFoldDB" id="A0A326UKK5"/>
<dbReference type="Pfam" id="PF17676">
    <property type="entry name" value="Peptidase_S66C"/>
    <property type="match status" value="1"/>
</dbReference>
<dbReference type="PANTHER" id="PTHR30237:SF4">
    <property type="entry name" value="LD-CARBOXYPEPTIDASE C-TERMINAL DOMAIN-CONTAINING PROTEIN"/>
    <property type="match status" value="1"/>
</dbReference>
<feature type="domain" description="LD-carboxypeptidase N-terminal" evidence="3">
    <location>
        <begin position="18"/>
        <end position="133"/>
    </location>
</feature>
<dbReference type="InterPro" id="IPR040921">
    <property type="entry name" value="Peptidase_S66C"/>
</dbReference>
<proteinExistence type="inferred from homology"/>
<organism evidence="5 6">
    <name type="scientific">Thermosporothrix hazakensis</name>
    <dbReference type="NCBI Taxonomy" id="644383"/>
    <lineage>
        <taxon>Bacteria</taxon>
        <taxon>Bacillati</taxon>
        <taxon>Chloroflexota</taxon>
        <taxon>Ktedonobacteria</taxon>
        <taxon>Ktedonobacterales</taxon>
        <taxon>Thermosporotrichaceae</taxon>
        <taxon>Thermosporothrix</taxon>
    </lineage>
</organism>
<comment type="caution">
    <text evidence="5">The sequence shown here is derived from an EMBL/GenBank/DDBJ whole genome shotgun (WGS) entry which is preliminary data.</text>
</comment>
<dbReference type="PIRSF" id="PIRSF028757">
    <property type="entry name" value="LD-carboxypeptidase"/>
    <property type="match status" value="1"/>
</dbReference>
<reference evidence="5 6" key="1">
    <citation type="submission" date="2018-06" db="EMBL/GenBank/DDBJ databases">
        <title>Genomic Encyclopedia of Archaeal and Bacterial Type Strains, Phase II (KMG-II): from individual species to whole genera.</title>
        <authorList>
            <person name="Goeker M."/>
        </authorList>
    </citation>
    <scope>NUCLEOTIDE SEQUENCE [LARGE SCALE GENOMIC DNA]</scope>
    <source>
        <strain evidence="5 6">ATCC BAA-1881</strain>
    </source>
</reference>
<keyword evidence="6" id="KW-1185">Reference proteome</keyword>
<dbReference type="InterPro" id="IPR027478">
    <property type="entry name" value="LdcA_N"/>
</dbReference>
<protein>
    <submittedName>
        <fullName evidence="5">Muramoyltetrapeptide carboxypeptidase LdcA involved in peptidoglycan recycling</fullName>
    </submittedName>
</protein>
<comment type="similarity">
    <text evidence="1">Belongs to the peptidase S66 family.</text>
</comment>
<dbReference type="SUPFAM" id="SSF141986">
    <property type="entry name" value="LD-carboxypeptidase A C-terminal domain-like"/>
    <property type="match status" value="1"/>
</dbReference>
<dbReference type="CDD" id="cd07062">
    <property type="entry name" value="Peptidase_S66_mccF_like"/>
    <property type="match status" value="1"/>
</dbReference>
<dbReference type="Pfam" id="PF02016">
    <property type="entry name" value="Peptidase_S66"/>
    <property type="match status" value="1"/>
</dbReference>
<gene>
    <name evidence="5" type="ORF">EI42_02773</name>
</gene>
<keyword evidence="5" id="KW-0121">Carboxypeptidase</keyword>
<dbReference type="InterPro" id="IPR040449">
    <property type="entry name" value="Peptidase_S66_N"/>
</dbReference>
<dbReference type="RefSeq" id="WP_111322893.1">
    <property type="nucleotide sequence ID" value="NZ_BIFX01000001.1"/>
</dbReference>
<sequence>MFTRNFQYPAPVQAGDKVAILSPSSGLPEIFPDVYELGLQRLRDLFGLQPVEYPTTRKMHSRPEDRARDIHAAFRDPEIKALIASIGGDDQLKVLKYLDPELIRANPKPFFGYSDNTNLHNYLWNLGIVSYHGGSILVHFGRGGSMHPDTVTSLKQALFTRGEYELKPALHWTDEPGDWRDPEFVRKEPHMFPGEGWTWHNAGEVIEGTTWGGNLEILDWNMRANRYIQPVESYAGSIFYIETSEEMPSALEVYRILMCMGERGLLKQFPAVIVGRPKAWDHNQPFTAEQKARYYQEQRDAILQAFHEYNPAATIVFNVDFGHTDPQLILPNGGKARIDGVQKRIFVTY</sequence>
<keyword evidence="2" id="KW-0378">Hydrolase</keyword>
<dbReference type="InterPro" id="IPR029062">
    <property type="entry name" value="Class_I_gatase-like"/>
</dbReference>
<dbReference type="InterPro" id="IPR003507">
    <property type="entry name" value="S66_fam"/>
</dbReference>
<evidence type="ECO:0000259" key="4">
    <source>
        <dbReference type="Pfam" id="PF17676"/>
    </source>
</evidence>
<dbReference type="GO" id="GO:0004180">
    <property type="term" value="F:carboxypeptidase activity"/>
    <property type="evidence" value="ECO:0007669"/>
    <property type="project" value="UniProtKB-KW"/>
</dbReference>
<dbReference type="OrthoDB" id="9807329at2"/>
<accession>A0A326UKK5</accession>
<evidence type="ECO:0000313" key="6">
    <source>
        <dbReference type="Proteomes" id="UP000248806"/>
    </source>
</evidence>
<name>A0A326UKK5_THEHA</name>
<dbReference type="Gene3D" id="3.50.30.60">
    <property type="entry name" value="LD-carboxypeptidase A C-terminal domain-like"/>
    <property type="match status" value="1"/>
</dbReference>
<dbReference type="Gene3D" id="3.40.50.10740">
    <property type="entry name" value="Class I glutamine amidotransferase-like"/>
    <property type="match status" value="1"/>
</dbReference>
<evidence type="ECO:0000313" key="5">
    <source>
        <dbReference type="EMBL" id="PZW29477.1"/>
    </source>
</evidence>
<dbReference type="EMBL" id="QKUF01000008">
    <property type="protein sequence ID" value="PZW29477.1"/>
    <property type="molecule type" value="Genomic_DNA"/>
</dbReference>
<dbReference type="PANTHER" id="PTHR30237">
    <property type="entry name" value="MURAMOYLTETRAPEPTIDE CARBOXYPEPTIDASE"/>
    <property type="match status" value="1"/>
</dbReference>
<keyword evidence="5" id="KW-0645">Protease</keyword>